<name>A0A7S1D8J9_CYCTE</name>
<dbReference type="AlphaFoldDB" id="A0A7S1D8J9"/>
<dbReference type="PANTHER" id="PTHR31965">
    <property type="entry name" value="TRANSMEMBRANE PROTEIN 42"/>
    <property type="match status" value="1"/>
</dbReference>
<gene>
    <name evidence="3" type="ORF">CTEN0397_LOCUS11269</name>
</gene>
<feature type="chain" id="PRO_5030867572" description="EamA domain-containing protein" evidence="2">
    <location>
        <begin position="21"/>
        <end position="175"/>
    </location>
</feature>
<dbReference type="PANTHER" id="PTHR31965:SF1">
    <property type="entry name" value="TRANSMEMBRANE PROTEIN 42"/>
    <property type="match status" value="1"/>
</dbReference>
<keyword evidence="1" id="KW-0812">Transmembrane</keyword>
<evidence type="ECO:0000256" key="1">
    <source>
        <dbReference type="SAM" id="Phobius"/>
    </source>
</evidence>
<evidence type="ECO:0000256" key="2">
    <source>
        <dbReference type="SAM" id="SignalP"/>
    </source>
</evidence>
<proteinExistence type="predicted"/>
<keyword evidence="1" id="KW-0472">Membrane</keyword>
<accession>A0A7S1D8J9</accession>
<evidence type="ECO:0008006" key="4">
    <source>
        <dbReference type="Google" id="ProtNLM"/>
    </source>
</evidence>
<dbReference type="EMBL" id="HBFW01017586">
    <property type="protein sequence ID" value="CAD8940203.1"/>
    <property type="molecule type" value="Transcribed_RNA"/>
</dbReference>
<feature type="transmembrane region" description="Helical" evidence="1">
    <location>
        <begin position="106"/>
        <end position="125"/>
    </location>
</feature>
<evidence type="ECO:0000313" key="3">
    <source>
        <dbReference type="EMBL" id="CAD8940203.1"/>
    </source>
</evidence>
<dbReference type="InterPro" id="IPR037185">
    <property type="entry name" value="EmrE-like"/>
</dbReference>
<keyword evidence="1" id="KW-1133">Transmembrane helix</keyword>
<feature type="signal peptide" evidence="2">
    <location>
        <begin position="1"/>
        <end position="20"/>
    </location>
</feature>
<feature type="transmembrane region" description="Helical" evidence="1">
    <location>
        <begin position="69"/>
        <end position="94"/>
    </location>
</feature>
<feature type="transmembrane region" description="Helical" evidence="1">
    <location>
        <begin position="131"/>
        <end position="153"/>
    </location>
</feature>
<reference evidence="3" key="1">
    <citation type="submission" date="2021-01" db="EMBL/GenBank/DDBJ databases">
        <authorList>
            <person name="Corre E."/>
            <person name="Pelletier E."/>
            <person name="Niang G."/>
            <person name="Scheremetjew M."/>
            <person name="Finn R."/>
            <person name="Kale V."/>
            <person name="Holt S."/>
            <person name="Cochrane G."/>
            <person name="Meng A."/>
            <person name="Brown T."/>
            <person name="Cohen L."/>
        </authorList>
    </citation>
    <scope>NUCLEOTIDE SEQUENCE</scope>
    <source>
        <strain evidence="3">ECT3854</strain>
    </source>
</reference>
<sequence length="175" mass="18331">MTNNVIMSVALSAILSGVLGATASCLGKVAFSDSSPLTRAIDSCRLLEGVEGQVALVWGRYDNDVACDFLLGSVRVCCFVLMIVMNVFMVGAFIDGMEESGSVAGTGLATATNFCVAAVYGYLVWDEVFSLTWMVGLFLVVIGVALLSTVTVIDGRKMTAPAATPAPRTVGKKED</sequence>
<dbReference type="SUPFAM" id="SSF103481">
    <property type="entry name" value="Multidrug resistance efflux transporter EmrE"/>
    <property type="match status" value="1"/>
</dbReference>
<protein>
    <recommendedName>
        <fullName evidence="4">EamA domain-containing protein</fullName>
    </recommendedName>
</protein>
<keyword evidence="2" id="KW-0732">Signal</keyword>
<organism evidence="3">
    <name type="scientific">Cyclophora tenuis</name>
    <name type="common">Marine diatom</name>
    <dbReference type="NCBI Taxonomy" id="216820"/>
    <lineage>
        <taxon>Eukaryota</taxon>
        <taxon>Sar</taxon>
        <taxon>Stramenopiles</taxon>
        <taxon>Ochrophyta</taxon>
        <taxon>Bacillariophyta</taxon>
        <taxon>Fragilariophyceae</taxon>
        <taxon>Fragilariophycidae</taxon>
        <taxon>Cyclophorales</taxon>
        <taxon>Cyclophoraceae</taxon>
        <taxon>Cyclophora</taxon>
    </lineage>
</organism>
<dbReference type="InterPro" id="IPR039632">
    <property type="entry name" value="TMEM42"/>
</dbReference>